<proteinExistence type="inferred from homology"/>
<dbReference type="NCBIfam" id="NF009150">
    <property type="entry name" value="PRK12497.1-3"/>
    <property type="match status" value="1"/>
</dbReference>
<keyword evidence="3" id="KW-0255">Endonuclease</keyword>
<evidence type="ECO:0000256" key="2">
    <source>
        <dbReference type="HAMAP-Rule" id="MF_00048"/>
    </source>
</evidence>
<dbReference type="HAMAP" id="MF_00048">
    <property type="entry name" value="UPF0102"/>
    <property type="match status" value="1"/>
</dbReference>
<evidence type="ECO:0000256" key="1">
    <source>
        <dbReference type="ARBA" id="ARBA00006738"/>
    </source>
</evidence>
<dbReference type="Proteomes" id="UP000244240">
    <property type="component" value="Unassembled WGS sequence"/>
</dbReference>
<accession>A0A2T6BYX1</accession>
<dbReference type="OrthoDB" id="9802516at2"/>
<dbReference type="Pfam" id="PF02021">
    <property type="entry name" value="UPF0102"/>
    <property type="match status" value="1"/>
</dbReference>
<sequence>MGTVRKDRRRETGRIGEALAARFLSDKGYRILETNWRNRLGELDLITEKDGLLVIVEVRTTRSRRFGMGFQSVDRKKQQQVRRLTLSYLQVRHRELTPFRFDVVSVLLTPTNEPARIDHLEGAF</sequence>
<dbReference type="NCBIfam" id="TIGR00252">
    <property type="entry name" value="YraN family protein"/>
    <property type="match status" value="1"/>
</dbReference>
<dbReference type="InterPro" id="IPR011856">
    <property type="entry name" value="tRNA_endonuc-like_dom_sf"/>
</dbReference>
<comment type="similarity">
    <text evidence="1 2">Belongs to the UPF0102 family.</text>
</comment>
<dbReference type="EMBL" id="QBKR01000007">
    <property type="protein sequence ID" value="PTX61275.1"/>
    <property type="molecule type" value="Genomic_DNA"/>
</dbReference>
<dbReference type="RefSeq" id="WP_108022573.1">
    <property type="nucleotide sequence ID" value="NZ_QBKR01000007.1"/>
</dbReference>
<keyword evidence="3" id="KW-0378">Hydrolase</keyword>
<dbReference type="NCBIfam" id="NF009154">
    <property type="entry name" value="PRK12497.3-3"/>
    <property type="match status" value="1"/>
</dbReference>
<dbReference type="PANTHER" id="PTHR34039">
    <property type="entry name" value="UPF0102 PROTEIN YRAN"/>
    <property type="match status" value="1"/>
</dbReference>
<dbReference type="InterPro" id="IPR011335">
    <property type="entry name" value="Restrct_endonuc-II-like"/>
</dbReference>
<evidence type="ECO:0000313" key="3">
    <source>
        <dbReference type="EMBL" id="PTX61275.1"/>
    </source>
</evidence>
<dbReference type="InterPro" id="IPR003509">
    <property type="entry name" value="UPF0102_YraN-like"/>
</dbReference>
<evidence type="ECO:0000313" key="4">
    <source>
        <dbReference type="Proteomes" id="UP000244240"/>
    </source>
</evidence>
<dbReference type="PANTHER" id="PTHR34039:SF1">
    <property type="entry name" value="UPF0102 PROTEIN YRAN"/>
    <property type="match status" value="1"/>
</dbReference>
<protein>
    <recommendedName>
        <fullName evidence="2">UPF0102 protein C8P63_10770</fullName>
    </recommendedName>
</protein>
<dbReference type="AlphaFoldDB" id="A0A2T6BYX1"/>
<keyword evidence="4" id="KW-1185">Reference proteome</keyword>
<dbReference type="CDD" id="cd20736">
    <property type="entry name" value="PoNe_Nuclease"/>
    <property type="match status" value="1"/>
</dbReference>
<dbReference type="GO" id="GO:0004519">
    <property type="term" value="F:endonuclease activity"/>
    <property type="evidence" value="ECO:0007669"/>
    <property type="project" value="UniProtKB-KW"/>
</dbReference>
<gene>
    <name evidence="3" type="ORF">C8P63_10770</name>
</gene>
<reference evidence="3 4" key="1">
    <citation type="submission" date="2018-04" db="EMBL/GenBank/DDBJ databases">
        <title>Genomic Encyclopedia of Archaeal and Bacterial Type Strains, Phase II (KMG-II): from individual species to whole genera.</title>
        <authorList>
            <person name="Goeker M."/>
        </authorList>
    </citation>
    <scope>NUCLEOTIDE SEQUENCE [LARGE SCALE GENOMIC DNA]</scope>
    <source>
        <strain evidence="3 4">DSM 45787</strain>
    </source>
</reference>
<dbReference type="Gene3D" id="3.40.1350.10">
    <property type="match status" value="1"/>
</dbReference>
<name>A0A2T6BYX1_9BACL</name>
<dbReference type="SUPFAM" id="SSF52980">
    <property type="entry name" value="Restriction endonuclease-like"/>
    <property type="match status" value="1"/>
</dbReference>
<comment type="caution">
    <text evidence="3">The sequence shown here is derived from an EMBL/GenBank/DDBJ whole genome shotgun (WGS) entry which is preliminary data.</text>
</comment>
<keyword evidence="3" id="KW-0540">Nuclease</keyword>
<organism evidence="3 4">
    <name type="scientific">Melghirimyces profundicolus</name>
    <dbReference type="NCBI Taxonomy" id="1242148"/>
    <lineage>
        <taxon>Bacteria</taxon>
        <taxon>Bacillati</taxon>
        <taxon>Bacillota</taxon>
        <taxon>Bacilli</taxon>
        <taxon>Bacillales</taxon>
        <taxon>Thermoactinomycetaceae</taxon>
        <taxon>Melghirimyces</taxon>
    </lineage>
</organism>
<dbReference type="GO" id="GO:0003676">
    <property type="term" value="F:nucleic acid binding"/>
    <property type="evidence" value="ECO:0007669"/>
    <property type="project" value="InterPro"/>
</dbReference>